<dbReference type="GO" id="GO:0005975">
    <property type="term" value="P:carbohydrate metabolic process"/>
    <property type="evidence" value="ECO:0007669"/>
    <property type="project" value="InterPro"/>
</dbReference>
<name>A0A1I8P0N9_STOCA</name>
<dbReference type="InterPro" id="IPR029019">
    <property type="entry name" value="HEX_eukaryotic_N"/>
</dbReference>
<evidence type="ECO:0000256" key="7">
    <source>
        <dbReference type="PIRNR" id="PIRNR001093"/>
    </source>
</evidence>
<dbReference type="EnsemblMetazoa" id="SCAU003756-RD">
    <property type="protein sequence ID" value="SCAU003756-PD"/>
    <property type="gene ID" value="SCAU003756"/>
</dbReference>
<sequence>MTKKVSIVAHHGRGNTSGETFMMTTFRFHWNHLPISFAFQVVNMKVIITYMPGLKANFLILLWSIFISGSQGGHYLSYGPDLKPAQGSVWPKPWWQDDTGRYFSVDPENFRLVAVNKNCPLLQDAMARYTKVIRQSAQGYVKAPQTAVIRKIQQLSVNLTQACETLPHLNMDETYYVWGDGRVIANSIWGIFRGLETLSQLLVPMPNGLLRIPETEIYDEPRFKYRGLMLDSARHFISKGKILQLLEGMAFNKLNVFHWHLSDDSAFTFNSTTYPELSLKGAYRREMTYSPAEVKEIVEFARKRGIRVIAEFDTPAHTASWGASHPEIMTKCAGKYAGQLGPFNPTKDSTFTFLNKFFSEIRNLFPDRYLHLGVDEVNPSCWEGNSEIQKYLTSKKLDNGVLPYLYLERFTADISTLGWKQMVWQEAMTEYPYMKWPTGTIGQVWFDFKNVSRDLTARKFDIIHSQDWYMYVLSTGGDWEKFYKVEPLDFEGSDVQKKHVLGGEACLWSEYINEYNVMPTTFPRVSAVAERLWSEREHGSTEEATPRIEEHNCRMIYRGIEARPANSFGLC</sequence>
<dbReference type="GO" id="GO:0004563">
    <property type="term" value="F:beta-N-acetylhexosaminidase activity"/>
    <property type="evidence" value="ECO:0007669"/>
    <property type="project" value="UniProtKB-EC"/>
</dbReference>
<feature type="domain" description="Beta-hexosaminidase eukaryotic type N-terminal" evidence="10">
    <location>
        <begin position="89"/>
        <end position="201"/>
    </location>
</feature>
<gene>
    <name evidence="11" type="primary">106081272</name>
</gene>
<reference evidence="11" key="1">
    <citation type="submission" date="2020-05" db="UniProtKB">
        <authorList>
            <consortium name="EnsemblMetazoa"/>
        </authorList>
    </citation>
    <scope>IDENTIFICATION</scope>
    <source>
        <strain evidence="11">USDA</strain>
    </source>
</reference>
<dbReference type="SUPFAM" id="SSF55545">
    <property type="entry name" value="beta-N-acetylhexosaminidase-like domain"/>
    <property type="match status" value="1"/>
</dbReference>
<dbReference type="AlphaFoldDB" id="A0A1I8P0N9"/>
<dbReference type="InterPro" id="IPR017853">
    <property type="entry name" value="GH"/>
</dbReference>
<dbReference type="Proteomes" id="UP000095300">
    <property type="component" value="Unassembled WGS sequence"/>
</dbReference>
<dbReference type="GO" id="GO:0006689">
    <property type="term" value="P:ganglioside catabolic process"/>
    <property type="evidence" value="ECO:0007669"/>
    <property type="project" value="TreeGrafter"/>
</dbReference>
<evidence type="ECO:0000259" key="9">
    <source>
        <dbReference type="Pfam" id="PF00728"/>
    </source>
</evidence>
<comment type="catalytic activity">
    <reaction evidence="1 7">
        <text>Hydrolysis of terminal non-reducing N-acetyl-D-hexosamine residues in N-acetyl-beta-D-hexosaminides.</text>
        <dbReference type="EC" id="3.2.1.52"/>
    </reaction>
</comment>
<dbReference type="OrthoDB" id="428480at2759"/>
<dbReference type="GO" id="GO:0005764">
    <property type="term" value="C:lysosome"/>
    <property type="evidence" value="ECO:0007669"/>
    <property type="project" value="TreeGrafter"/>
</dbReference>
<dbReference type="PANTHER" id="PTHR22600:SF21">
    <property type="entry name" value="BETA-HEXOSAMINIDASE A"/>
    <property type="match status" value="1"/>
</dbReference>
<evidence type="ECO:0000256" key="5">
    <source>
        <dbReference type="ARBA" id="ARBA00023180"/>
    </source>
</evidence>
<evidence type="ECO:0000313" key="12">
    <source>
        <dbReference type="Proteomes" id="UP000095300"/>
    </source>
</evidence>
<keyword evidence="4 7" id="KW-0378">Hydrolase</keyword>
<evidence type="ECO:0000256" key="1">
    <source>
        <dbReference type="ARBA" id="ARBA00001231"/>
    </source>
</evidence>
<keyword evidence="5" id="KW-0325">Glycoprotein</keyword>
<dbReference type="InterPro" id="IPR025705">
    <property type="entry name" value="Beta_hexosaminidase_sua/sub"/>
</dbReference>
<feature type="domain" description="Glycoside hydrolase family 20 catalytic" evidence="9">
    <location>
        <begin position="223"/>
        <end position="535"/>
    </location>
</feature>
<accession>A0A1I8P0N9</accession>
<dbReference type="GO" id="GO:0030203">
    <property type="term" value="P:glycosaminoglycan metabolic process"/>
    <property type="evidence" value="ECO:0007669"/>
    <property type="project" value="TreeGrafter"/>
</dbReference>
<dbReference type="PIRSF" id="PIRSF001093">
    <property type="entry name" value="B-hxosamndse_ab_euk"/>
    <property type="match status" value="1"/>
</dbReference>
<evidence type="ECO:0000259" key="10">
    <source>
        <dbReference type="Pfam" id="PF14845"/>
    </source>
</evidence>
<organism evidence="11 12">
    <name type="scientific">Stomoxys calcitrans</name>
    <name type="common">Stable fly</name>
    <name type="synonym">Conops calcitrans</name>
    <dbReference type="NCBI Taxonomy" id="35570"/>
    <lineage>
        <taxon>Eukaryota</taxon>
        <taxon>Metazoa</taxon>
        <taxon>Ecdysozoa</taxon>
        <taxon>Arthropoda</taxon>
        <taxon>Hexapoda</taxon>
        <taxon>Insecta</taxon>
        <taxon>Pterygota</taxon>
        <taxon>Neoptera</taxon>
        <taxon>Endopterygota</taxon>
        <taxon>Diptera</taxon>
        <taxon>Brachycera</taxon>
        <taxon>Muscomorpha</taxon>
        <taxon>Muscoidea</taxon>
        <taxon>Muscidae</taxon>
        <taxon>Stomoxys</taxon>
    </lineage>
</organism>
<dbReference type="SUPFAM" id="SSF51445">
    <property type="entry name" value="(Trans)glycosidases"/>
    <property type="match status" value="1"/>
</dbReference>
<evidence type="ECO:0000256" key="6">
    <source>
        <dbReference type="ARBA" id="ARBA00023295"/>
    </source>
</evidence>
<dbReference type="PRINTS" id="PR00738">
    <property type="entry name" value="GLHYDRLASE20"/>
</dbReference>
<dbReference type="VEuPathDB" id="VectorBase:SCAU003756"/>
<keyword evidence="12" id="KW-1185">Reference proteome</keyword>
<dbReference type="STRING" id="35570.A0A1I8P0N9"/>
<evidence type="ECO:0000256" key="4">
    <source>
        <dbReference type="ARBA" id="ARBA00022801"/>
    </source>
</evidence>
<dbReference type="GO" id="GO:0016020">
    <property type="term" value="C:membrane"/>
    <property type="evidence" value="ECO:0007669"/>
    <property type="project" value="TreeGrafter"/>
</dbReference>
<dbReference type="Pfam" id="PF00728">
    <property type="entry name" value="Glyco_hydro_20"/>
    <property type="match status" value="1"/>
</dbReference>
<proteinExistence type="inferred from homology"/>
<keyword evidence="6 7" id="KW-0326">Glycosidase</keyword>
<dbReference type="Pfam" id="PF14845">
    <property type="entry name" value="Glycohydro_20b2"/>
    <property type="match status" value="1"/>
</dbReference>
<evidence type="ECO:0000313" key="11">
    <source>
        <dbReference type="EnsemblMetazoa" id="SCAU003756-PD"/>
    </source>
</evidence>
<comment type="similarity">
    <text evidence="2 7">Belongs to the glycosyl hydrolase 20 family.</text>
</comment>
<dbReference type="Gene3D" id="3.30.379.10">
    <property type="entry name" value="Chitobiase/beta-hexosaminidase domain 2-like"/>
    <property type="match status" value="1"/>
</dbReference>
<dbReference type="Gene3D" id="3.20.20.80">
    <property type="entry name" value="Glycosidases"/>
    <property type="match status" value="1"/>
</dbReference>
<dbReference type="FunFam" id="3.20.20.80:FF:000063">
    <property type="entry name" value="Beta-hexosaminidase"/>
    <property type="match status" value="1"/>
</dbReference>
<evidence type="ECO:0000256" key="3">
    <source>
        <dbReference type="ARBA" id="ARBA00022729"/>
    </source>
</evidence>
<dbReference type="KEGG" id="scac:106081272"/>
<evidence type="ECO:0000256" key="2">
    <source>
        <dbReference type="ARBA" id="ARBA00006285"/>
    </source>
</evidence>
<keyword evidence="3" id="KW-0732">Signal</keyword>
<protein>
    <recommendedName>
        <fullName evidence="7">Beta-hexosaminidase</fullName>
        <ecNumber evidence="7">3.2.1.52</ecNumber>
    </recommendedName>
</protein>
<dbReference type="InterPro" id="IPR029018">
    <property type="entry name" value="Hex-like_dom2"/>
</dbReference>
<dbReference type="EC" id="3.2.1.52" evidence="7"/>
<dbReference type="InterPro" id="IPR015883">
    <property type="entry name" value="Glyco_hydro_20_cat"/>
</dbReference>
<dbReference type="PANTHER" id="PTHR22600">
    <property type="entry name" value="BETA-HEXOSAMINIDASE"/>
    <property type="match status" value="1"/>
</dbReference>
<evidence type="ECO:0000256" key="8">
    <source>
        <dbReference type="PIRSR" id="PIRSR001093-1"/>
    </source>
</evidence>
<feature type="active site" description="Proton donor" evidence="8">
    <location>
        <position position="376"/>
    </location>
</feature>